<sequence length="57" mass="6429">MLSLKVCVISPVLDSIIESLCYLRRQLLHVIAQIVILKDNYYMSLNICVILPAVIPS</sequence>
<dbReference type="AlphaFoldDB" id="A0A0B6Y9J1"/>
<evidence type="ECO:0000313" key="1">
    <source>
        <dbReference type="EMBL" id="CEK52491.1"/>
    </source>
</evidence>
<reference evidence="1" key="1">
    <citation type="submission" date="2014-12" db="EMBL/GenBank/DDBJ databases">
        <title>Insight into the proteome of Arion vulgaris.</title>
        <authorList>
            <person name="Aradska J."/>
            <person name="Bulat T."/>
            <person name="Smidak R."/>
            <person name="Sarate P."/>
            <person name="Gangsoo J."/>
            <person name="Sialana F."/>
            <person name="Bilban M."/>
            <person name="Lubec G."/>
        </authorList>
    </citation>
    <scope>NUCLEOTIDE SEQUENCE</scope>
    <source>
        <tissue evidence="1">Skin</tissue>
    </source>
</reference>
<dbReference type="EMBL" id="HACG01005626">
    <property type="protein sequence ID" value="CEK52491.1"/>
    <property type="molecule type" value="Transcribed_RNA"/>
</dbReference>
<name>A0A0B6Y9J1_9EUPU</name>
<feature type="non-terminal residue" evidence="1">
    <location>
        <position position="57"/>
    </location>
</feature>
<gene>
    <name evidence="1" type="primary">ORF17012</name>
</gene>
<organism evidence="1">
    <name type="scientific">Arion vulgaris</name>
    <dbReference type="NCBI Taxonomy" id="1028688"/>
    <lineage>
        <taxon>Eukaryota</taxon>
        <taxon>Metazoa</taxon>
        <taxon>Spiralia</taxon>
        <taxon>Lophotrochozoa</taxon>
        <taxon>Mollusca</taxon>
        <taxon>Gastropoda</taxon>
        <taxon>Heterobranchia</taxon>
        <taxon>Euthyneura</taxon>
        <taxon>Panpulmonata</taxon>
        <taxon>Eupulmonata</taxon>
        <taxon>Stylommatophora</taxon>
        <taxon>Helicina</taxon>
        <taxon>Arionoidea</taxon>
        <taxon>Arionidae</taxon>
        <taxon>Arion</taxon>
    </lineage>
</organism>
<accession>A0A0B6Y9J1</accession>
<protein>
    <submittedName>
        <fullName evidence="1">Uncharacterized protein</fullName>
    </submittedName>
</protein>
<proteinExistence type="predicted"/>